<dbReference type="InterPro" id="IPR006801">
    <property type="entry name" value="ApoA-II"/>
</dbReference>
<dbReference type="EMBL" id="AB014463">
    <property type="protein sequence ID" value="BAA28618.1"/>
    <property type="molecule type" value="mRNA"/>
</dbReference>
<sequence>MKVLALVVLVIAVSGLEAGVVKREVPSLDELTKILSTWADTVKTQTQEWIDKVQNGEVKAQTEEILAQVKSHMEPIQGQFQEIFSQLTNKKA</sequence>
<keyword evidence="1" id="KW-0732">Signal</keyword>
<dbReference type="Pfam" id="PF04711">
    <property type="entry name" value="ApoA-II"/>
    <property type="match status" value="1"/>
</dbReference>
<feature type="chain" id="PRO_5004159706" evidence="1">
    <location>
        <begin position="19"/>
        <end position="92"/>
    </location>
</feature>
<reference evidence="2" key="1">
    <citation type="submission" date="1998-05" db="EMBL/GenBank/DDBJ databases">
        <title>Xenopus lens specific gene.</title>
        <authorList>
            <person name="Eisaki A."/>
        </authorList>
    </citation>
    <scope>NUCLEOTIDE SEQUENCE</scope>
</reference>
<dbReference type="GO" id="GO:0006869">
    <property type="term" value="P:lipid transport"/>
    <property type="evidence" value="ECO:0007669"/>
    <property type="project" value="InterPro"/>
</dbReference>
<dbReference type="GO" id="GO:0042157">
    <property type="term" value="P:lipoprotein metabolic process"/>
    <property type="evidence" value="ECO:0007669"/>
    <property type="project" value="InterPro"/>
</dbReference>
<feature type="signal peptide" evidence="1">
    <location>
        <begin position="1"/>
        <end position="18"/>
    </location>
</feature>
<proteinExistence type="evidence at transcript level"/>
<evidence type="ECO:0000313" key="2">
    <source>
        <dbReference type="EMBL" id="BAA28618.1"/>
    </source>
</evidence>
<evidence type="ECO:0000256" key="1">
    <source>
        <dbReference type="SAM" id="SignalP"/>
    </source>
</evidence>
<organism evidence="2">
    <name type="scientific">Xenopus laevis</name>
    <name type="common">African clawed frog</name>
    <dbReference type="NCBI Taxonomy" id="8355"/>
    <lineage>
        <taxon>Eukaryota</taxon>
        <taxon>Metazoa</taxon>
        <taxon>Chordata</taxon>
        <taxon>Craniata</taxon>
        <taxon>Vertebrata</taxon>
        <taxon>Euteleostomi</taxon>
        <taxon>Amphibia</taxon>
        <taxon>Batrachia</taxon>
        <taxon>Anura</taxon>
        <taxon>Pipoidea</taxon>
        <taxon>Pipidae</taxon>
        <taxon>Xenopodinae</taxon>
        <taxon>Xenopus</taxon>
        <taxon>Xenopus</taxon>
    </lineage>
</organism>
<dbReference type="AlphaFoldDB" id="O73676"/>
<name>O73676_XENLA</name>
<dbReference type="GO" id="GO:0005576">
    <property type="term" value="C:extracellular region"/>
    <property type="evidence" value="ECO:0007669"/>
    <property type="project" value="InterPro"/>
</dbReference>
<accession>O73676</accession>
<dbReference type="GO" id="GO:0008289">
    <property type="term" value="F:lipid binding"/>
    <property type="evidence" value="ECO:0007669"/>
    <property type="project" value="InterPro"/>
</dbReference>
<protein>
    <submittedName>
        <fullName evidence="2">Lens specific</fullName>
    </submittedName>
</protein>